<proteinExistence type="predicted"/>
<dbReference type="Gene3D" id="3.10.450.50">
    <property type="match status" value="1"/>
</dbReference>
<dbReference type="PANTHER" id="PTHR41252">
    <property type="entry name" value="BLR2505 PROTEIN"/>
    <property type="match status" value="1"/>
</dbReference>
<protein>
    <submittedName>
        <fullName evidence="2">Nuclear transport factor 2 family protein</fullName>
    </submittedName>
</protein>
<organism evidence="2 3">
    <name type="scientific">Streptomyces oryzae</name>
    <dbReference type="NCBI Taxonomy" id="1434886"/>
    <lineage>
        <taxon>Bacteria</taxon>
        <taxon>Bacillati</taxon>
        <taxon>Actinomycetota</taxon>
        <taxon>Actinomycetes</taxon>
        <taxon>Kitasatosporales</taxon>
        <taxon>Streptomycetaceae</taxon>
        <taxon>Streptomyces</taxon>
    </lineage>
</organism>
<comment type="caution">
    <text evidence="2">The sequence shown here is derived from an EMBL/GenBank/DDBJ whole genome shotgun (WGS) entry which is preliminary data.</text>
</comment>
<accession>A0ABS3XL73</accession>
<dbReference type="InterPro" id="IPR037401">
    <property type="entry name" value="SnoaL-like"/>
</dbReference>
<sequence>MRAVVEEFLVRVGEGDAGRIAELFAKEVDWMVAPNPTVPWIRPRSTRADVAAHFRELAAGMEPIGANGRAVEALVVEGDEAMLTGNIAGRVRATGKEFTTPFALRLTVRDGKLTRYHLYEDSLAVAAACASAATD</sequence>
<dbReference type="SUPFAM" id="SSF54427">
    <property type="entry name" value="NTF2-like"/>
    <property type="match status" value="1"/>
</dbReference>
<name>A0ABS3XL73_9ACTN</name>
<reference evidence="2 3" key="1">
    <citation type="submission" date="2020-11" db="EMBL/GenBank/DDBJ databases">
        <title>Streptomyces spirodelae sp. nov., isolated from duckweed.</title>
        <authorList>
            <person name="Saimee Y."/>
            <person name="Duangmal K."/>
        </authorList>
    </citation>
    <scope>NUCLEOTIDE SEQUENCE [LARGE SCALE GENOMIC DNA]</scope>
    <source>
        <strain evidence="2 3">S16-07</strain>
    </source>
</reference>
<gene>
    <name evidence="2" type="ORF">ITI46_31015</name>
</gene>
<dbReference type="Proteomes" id="UP001519064">
    <property type="component" value="Unassembled WGS sequence"/>
</dbReference>
<dbReference type="EMBL" id="JADKMA010000245">
    <property type="protein sequence ID" value="MBO8196045.1"/>
    <property type="molecule type" value="Genomic_DNA"/>
</dbReference>
<dbReference type="Pfam" id="PF12680">
    <property type="entry name" value="SnoaL_2"/>
    <property type="match status" value="1"/>
</dbReference>
<keyword evidence="3" id="KW-1185">Reference proteome</keyword>
<evidence type="ECO:0000259" key="1">
    <source>
        <dbReference type="Pfam" id="PF12680"/>
    </source>
</evidence>
<dbReference type="PANTHER" id="PTHR41252:SF1">
    <property type="entry name" value="BLR2505 PROTEIN"/>
    <property type="match status" value="1"/>
</dbReference>
<dbReference type="InterPro" id="IPR032710">
    <property type="entry name" value="NTF2-like_dom_sf"/>
</dbReference>
<feature type="domain" description="SnoaL-like" evidence="1">
    <location>
        <begin position="5"/>
        <end position="116"/>
    </location>
</feature>
<evidence type="ECO:0000313" key="2">
    <source>
        <dbReference type="EMBL" id="MBO8196045.1"/>
    </source>
</evidence>
<evidence type="ECO:0000313" key="3">
    <source>
        <dbReference type="Proteomes" id="UP001519064"/>
    </source>
</evidence>